<dbReference type="PANTHER" id="PTHR46190">
    <property type="entry name" value="SI:CH211-201H21.5-RELATED"/>
    <property type="match status" value="1"/>
</dbReference>
<dbReference type="InterPro" id="IPR052775">
    <property type="entry name" value="IUN_hydrolase"/>
</dbReference>
<evidence type="ECO:0000313" key="3">
    <source>
        <dbReference type="EnsemblMetazoa" id="XP_032456143"/>
    </source>
</evidence>
<dbReference type="AlphaFoldDB" id="A0A7M7QXH6"/>
<evidence type="ECO:0000259" key="2">
    <source>
        <dbReference type="Pfam" id="PF01156"/>
    </source>
</evidence>
<dbReference type="RefSeq" id="XP_008207407.1">
    <property type="nucleotide sequence ID" value="XM_008209185.4"/>
</dbReference>
<dbReference type="GeneID" id="100123966"/>
<proteinExistence type="inferred from homology"/>
<reference evidence="3" key="1">
    <citation type="submission" date="2021-01" db="UniProtKB">
        <authorList>
            <consortium name="EnsemblMetazoa"/>
        </authorList>
    </citation>
    <scope>IDENTIFICATION</scope>
</reference>
<dbReference type="InterPro" id="IPR036452">
    <property type="entry name" value="Ribo_hydro-like"/>
</dbReference>
<accession>A0A7M7QXH6</accession>
<dbReference type="Gene3D" id="3.90.245.10">
    <property type="entry name" value="Ribonucleoside hydrolase-like"/>
    <property type="match status" value="1"/>
</dbReference>
<dbReference type="Proteomes" id="UP000002358">
    <property type="component" value="Chromosome 5"/>
</dbReference>
<protein>
    <recommendedName>
        <fullName evidence="2">Inosine/uridine-preferring nucleoside hydrolase domain-containing protein</fullName>
    </recommendedName>
</protein>
<dbReference type="GO" id="GO:0016799">
    <property type="term" value="F:hydrolase activity, hydrolyzing N-glycosyl compounds"/>
    <property type="evidence" value="ECO:0007669"/>
    <property type="project" value="InterPro"/>
</dbReference>
<sequence>MSCKLHRRFVVNFFFNIFTSINYSPRHSEIIVQFIRKVQVIEMECQKIIVDCDAGTDDALALILLIAAHKQKKIEILAITCVTGNTYVDNVVNNVFRTLRVCDALDIPVHKGADSALLSTESARIVVRHGFHHGSDGFGDVYTDKPDISKLKEEHAVCALHRITAKYPGEVTVLGLGPLTNVAIAVRMYPDFAKNVKKFLVMGGNLCALAGSLSSQVDFNFFADPESVHIVMNFAAKKMWLLPLGTCMRSNITHEWRDNVFGKIDTPVVELINTIDSGKYKTSKKRTLNYRPCDALLAGVLLRPDIAKDLALHHVDIELNGLKTRGQVVIDDLASNEPNVHIIQDLDFETFKDLLIYAANPNTENSRVLL</sequence>
<keyword evidence="4" id="KW-1185">Reference proteome</keyword>
<dbReference type="RefSeq" id="XP_031787341.1">
    <property type="nucleotide sequence ID" value="XM_031931481.2"/>
</dbReference>
<dbReference type="SMR" id="A0A7M7QXH6"/>
<evidence type="ECO:0000313" key="4">
    <source>
        <dbReference type="Proteomes" id="UP000002358"/>
    </source>
</evidence>
<dbReference type="OrthoDB" id="432381at2759"/>
<feature type="domain" description="Inosine/uridine-preferring nucleoside hydrolase" evidence="2">
    <location>
        <begin position="48"/>
        <end position="353"/>
    </location>
</feature>
<dbReference type="Pfam" id="PF01156">
    <property type="entry name" value="IU_nuc_hydro"/>
    <property type="match status" value="1"/>
</dbReference>
<dbReference type="EnsemblMetazoa" id="XM_031931481">
    <property type="protein sequence ID" value="XP_031787341"/>
    <property type="gene ID" value="LOC100123966"/>
</dbReference>
<dbReference type="KEGG" id="nvi:100123966"/>
<comment type="similarity">
    <text evidence="1">Belongs to the IUNH family.</text>
</comment>
<organism evidence="3 4">
    <name type="scientific">Nasonia vitripennis</name>
    <name type="common">Parasitic wasp</name>
    <dbReference type="NCBI Taxonomy" id="7425"/>
    <lineage>
        <taxon>Eukaryota</taxon>
        <taxon>Metazoa</taxon>
        <taxon>Ecdysozoa</taxon>
        <taxon>Arthropoda</taxon>
        <taxon>Hexapoda</taxon>
        <taxon>Insecta</taxon>
        <taxon>Pterygota</taxon>
        <taxon>Neoptera</taxon>
        <taxon>Endopterygota</taxon>
        <taxon>Hymenoptera</taxon>
        <taxon>Apocrita</taxon>
        <taxon>Proctotrupomorpha</taxon>
        <taxon>Chalcidoidea</taxon>
        <taxon>Pteromalidae</taxon>
        <taxon>Pteromalinae</taxon>
        <taxon>Nasonia</taxon>
    </lineage>
</organism>
<dbReference type="EnsemblMetazoa" id="XM_008209185">
    <property type="protein sequence ID" value="XP_008207407"/>
    <property type="gene ID" value="LOC100123966"/>
</dbReference>
<dbReference type="RefSeq" id="XP_032456143.1">
    <property type="nucleotide sequence ID" value="XM_032600252.1"/>
</dbReference>
<dbReference type="EnsemblMetazoa" id="XM_032600252">
    <property type="protein sequence ID" value="XP_032456143"/>
    <property type="gene ID" value="LOC100123966"/>
</dbReference>
<dbReference type="FunCoup" id="A0A7M7QXH6">
    <property type="interactions" value="32"/>
</dbReference>
<evidence type="ECO:0000256" key="1">
    <source>
        <dbReference type="ARBA" id="ARBA00009176"/>
    </source>
</evidence>
<dbReference type="PANTHER" id="PTHR46190:SF1">
    <property type="entry name" value="SI:CH211-201H21.5"/>
    <property type="match status" value="1"/>
</dbReference>
<dbReference type="InterPro" id="IPR001910">
    <property type="entry name" value="Inosine/uridine_hydrolase_dom"/>
</dbReference>
<dbReference type="SUPFAM" id="SSF53590">
    <property type="entry name" value="Nucleoside hydrolase"/>
    <property type="match status" value="1"/>
</dbReference>
<dbReference type="InParanoid" id="A0A7M7QXH6"/>
<name>A0A7M7QXH6_NASVI</name>